<reference evidence="2" key="1">
    <citation type="submission" date="2020-08" db="EMBL/GenBank/DDBJ databases">
        <title>Genome sequencing and assembly of the red palm weevil Rhynchophorus ferrugineus.</title>
        <authorList>
            <person name="Dias G.B."/>
            <person name="Bergman C.M."/>
            <person name="Manee M."/>
        </authorList>
    </citation>
    <scope>NUCLEOTIDE SEQUENCE</scope>
    <source>
        <strain evidence="2">AA-2017</strain>
        <tissue evidence="2">Whole larva</tissue>
    </source>
</reference>
<evidence type="ECO:0000259" key="1">
    <source>
        <dbReference type="PROSITE" id="PS50304"/>
    </source>
</evidence>
<comment type="caution">
    <text evidence="2">The sequence shown here is derived from an EMBL/GenBank/DDBJ whole genome shotgun (WGS) entry which is preliminary data.</text>
</comment>
<name>A0A834M5C4_RHYFE</name>
<keyword evidence="3" id="KW-1185">Reference proteome</keyword>
<dbReference type="SUPFAM" id="SSF63748">
    <property type="entry name" value="Tudor/PWWP/MBT"/>
    <property type="match status" value="1"/>
</dbReference>
<dbReference type="EMBL" id="JAACXV010013731">
    <property type="protein sequence ID" value="KAF7272651.1"/>
    <property type="molecule type" value="Genomic_DNA"/>
</dbReference>
<organism evidence="2 3">
    <name type="scientific">Rhynchophorus ferrugineus</name>
    <name type="common">Red palm weevil</name>
    <name type="synonym">Curculio ferrugineus</name>
    <dbReference type="NCBI Taxonomy" id="354439"/>
    <lineage>
        <taxon>Eukaryota</taxon>
        <taxon>Metazoa</taxon>
        <taxon>Ecdysozoa</taxon>
        <taxon>Arthropoda</taxon>
        <taxon>Hexapoda</taxon>
        <taxon>Insecta</taxon>
        <taxon>Pterygota</taxon>
        <taxon>Neoptera</taxon>
        <taxon>Endopterygota</taxon>
        <taxon>Coleoptera</taxon>
        <taxon>Polyphaga</taxon>
        <taxon>Cucujiformia</taxon>
        <taxon>Curculionidae</taxon>
        <taxon>Dryophthorinae</taxon>
        <taxon>Rhynchophorus</taxon>
    </lineage>
</organism>
<dbReference type="InterPro" id="IPR035437">
    <property type="entry name" value="SNase_OB-fold_sf"/>
</dbReference>
<dbReference type="Proteomes" id="UP000625711">
    <property type="component" value="Unassembled WGS sequence"/>
</dbReference>
<proteinExistence type="predicted"/>
<sequence>MFKNNIRSYKHCVVFFNEDYYRASLSNVPESIEDETILSVFLIDVGSVVEVTSCDIYMLTRKMYTISQFAIKASLAGVAPSESSRWSPEAVANFKQLVDQKILLGKLREADYTNKTLQLDLSDLNDTQFTKSINDALVLNKFARQSELRKAGEDSETCLQLRLQSALLTPEFSSEC</sequence>
<dbReference type="PROSITE" id="PS50304">
    <property type="entry name" value="TUDOR"/>
    <property type="match status" value="1"/>
</dbReference>
<protein>
    <recommendedName>
        <fullName evidence="1">Tudor domain-containing protein</fullName>
    </recommendedName>
</protein>
<dbReference type="PANTHER" id="PTHR16442">
    <property type="entry name" value="RING FINGER PROTEIN 17"/>
    <property type="match status" value="1"/>
</dbReference>
<dbReference type="GO" id="GO:0005737">
    <property type="term" value="C:cytoplasm"/>
    <property type="evidence" value="ECO:0007669"/>
    <property type="project" value="UniProtKB-ARBA"/>
</dbReference>
<dbReference type="Pfam" id="PF00567">
    <property type="entry name" value="TUDOR"/>
    <property type="match status" value="1"/>
</dbReference>
<gene>
    <name evidence="2" type="ORF">GWI33_014590</name>
</gene>
<dbReference type="OrthoDB" id="5967882at2759"/>
<accession>A0A834M5C4</accession>
<evidence type="ECO:0000313" key="2">
    <source>
        <dbReference type="EMBL" id="KAF7272651.1"/>
    </source>
</evidence>
<dbReference type="InterPro" id="IPR002999">
    <property type="entry name" value="Tudor"/>
</dbReference>
<dbReference type="PANTHER" id="PTHR16442:SF1">
    <property type="entry name" value="RING FINGER PROTEIN 17"/>
    <property type="match status" value="1"/>
</dbReference>
<evidence type="ECO:0000313" key="3">
    <source>
        <dbReference type="Proteomes" id="UP000625711"/>
    </source>
</evidence>
<dbReference type="AlphaFoldDB" id="A0A834M5C4"/>
<dbReference type="Gene3D" id="2.40.50.90">
    <property type="match status" value="1"/>
</dbReference>
<feature type="domain" description="Tudor" evidence="1">
    <location>
        <begin position="5"/>
        <end position="66"/>
    </location>
</feature>